<feature type="transmembrane region" description="Helical" evidence="1">
    <location>
        <begin position="12"/>
        <end position="30"/>
    </location>
</feature>
<keyword evidence="1" id="KW-0812">Transmembrane</keyword>
<dbReference type="AlphaFoldDB" id="A0A2N8HEA1"/>
<sequence length="118" mass="13383">MHIRPLRKNIPLTVVTLVALGIMLFLFFMHPSSPEESLEFYTPDGNGVGSFRVEITDVQSNPAYTEVKIVPEDMEPFQRFMSKFRNKPVTAKIPSYGNHVVVPGRDMQCDGVLRLTEN</sequence>
<dbReference type="OrthoDB" id="197825at2"/>
<keyword evidence="1" id="KW-0472">Membrane</keyword>
<protein>
    <submittedName>
        <fullName evidence="2">Uncharacterized protein</fullName>
    </submittedName>
</protein>
<keyword evidence="1" id="KW-1133">Transmembrane helix</keyword>
<evidence type="ECO:0000256" key="1">
    <source>
        <dbReference type="SAM" id="Phobius"/>
    </source>
</evidence>
<proteinExistence type="predicted"/>
<comment type="caution">
    <text evidence="2">The sequence shown here is derived from an EMBL/GenBank/DDBJ whole genome shotgun (WGS) entry which is preliminary data.</text>
</comment>
<reference evidence="2 3" key="1">
    <citation type="journal article" date="2017" name="BMC Genomics">
        <title>Genome sequencing of 39 Akkermansia muciniphila isolates reveals its population structure, genomic and functional diverisity, and global distribution in mammalian gut microbiotas.</title>
        <authorList>
            <person name="Guo X."/>
            <person name="Li S."/>
            <person name="Zhang J."/>
            <person name="Wu F."/>
            <person name="Li X."/>
            <person name="Wu D."/>
            <person name="Zhang M."/>
            <person name="Ou Z."/>
            <person name="Jie Z."/>
            <person name="Yan Q."/>
            <person name="Li P."/>
            <person name="Yi J."/>
            <person name="Peng Y."/>
        </authorList>
    </citation>
    <scope>NUCLEOTIDE SEQUENCE [LARGE SCALE GENOMIC DNA]</scope>
    <source>
        <strain evidence="2 3">GP24</strain>
    </source>
</reference>
<evidence type="ECO:0000313" key="2">
    <source>
        <dbReference type="EMBL" id="PNC18288.1"/>
    </source>
</evidence>
<dbReference type="EMBL" id="PJKA01000010">
    <property type="protein sequence ID" value="PNC18288.1"/>
    <property type="molecule type" value="Genomic_DNA"/>
</dbReference>
<evidence type="ECO:0000313" key="3">
    <source>
        <dbReference type="Proteomes" id="UP000236000"/>
    </source>
</evidence>
<organism evidence="2 3">
    <name type="scientific">Akkermansia muciniphila</name>
    <dbReference type="NCBI Taxonomy" id="239935"/>
    <lineage>
        <taxon>Bacteria</taxon>
        <taxon>Pseudomonadati</taxon>
        <taxon>Verrucomicrobiota</taxon>
        <taxon>Verrucomicrobiia</taxon>
        <taxon>Verrucomicrobiales</taxon>
        <taxon>Akkermansiaceae</taxon>
        <taxon>Akkermansia</taxon>
    </lineage>
</organism>
<accession>A0A2N8HEA1</accession>
<gene>
    <name evidence="2" type="ORF">CXU22_06590</name>
</gene>
<name>A0A2N8HEA1_9BACT</name>
<dbReference type="RefSeq" id="WP_102713764.1">
    <property type="nucleotide sequence ID" value="NZ_PJKA01000010.1"/>
</dbReference>
<dbReference type="Proteomes" id="UP000236000">
    <property type="component" value="Unassembled WGS sequence"/>
</dbReference>